<evidence type="ECO:0000259" key="8">
    <source>
        <dbReference type="Pfam" id="PF00248"/>
    </source>
</evidence>
<dbReference type="FunFam" id="3.20.20.100:FF:000002">
    <property type="entry name" value="2,5-diketo-D-gluconic acid reductase A"/>
    <property type="match status" value="1"/>
</dbReference>
<dbReference type="CDD" id="cd19140">
    <property type="entry name" value="AKR_AKR3F3"/>
    <property type="match status" value="1"/>
</dbReference>
<dbReference type="InterPro" id="IPR018170">
    <property type="entry name" value="Aldo/ket_reductase_CS"/>
</dbReference>
<feature type="site" description="Lowers pKa of active site Tyr" evidence="7">
    <location>
        <position position="72"/>
    </location>
</feature>
<dbReference type="GO" id="GO:0051596">
    <property type="term" value="P:methylglyoxal catabolic process"/>
    <property type="evidence" value="ECO:0007669"/>
    <property type="project" value="TreeGrafter"/>
</dbReference>
<protein>
    <submittedName>
        <fullName evidence="9">Oxidoreductase</fullName>
    </submittedName>
</protein>
<dbReference type="AlphaFoldDB" id="A0A0P0Z075"/>
<accession>A0A0P0Z075</accession>
<evidence type="ECO:0000256" key="4">
    <source>
        <dbReference type="ARBA" id="ARBA00049445"/>
    </source>
</evidence>
<comment type="catalytic activity">
    <reaction evidence="4">
        <text>hydroxyacetone + NADP(+) = methylglyoxal + NADPH + H(+)</text>
        <dbReference type="Rhea" id="RHEA:27986"/>
        <dbReference type="ChEBI" id="CHEBI:15378"/>
        <dbReference type="ChEBI" id="CHEBI:17158"/>
        <dbReference type="ChEBI" id="CHEBI:27957"/>
        <dbReference type="ChEBI" id="CHEBI:57783"/>
        <dbReference type="ChEBI" id="CHEBI:58349"/>
    </reaction>
</comment>
<evidence type="ECO:0000313" key="9">
    <source>
        <dbReference type="EMBL" id="BAT26992.1"/>
    </source>
</evidence>
<dbReference type="InterPro" id="IPR036812">
    <property type="entry name" value="NAD(P)_OxRdtase_dom_sf"/>
</dbReference>
<dbReference type="Gene3D" id="3.20.20.100">
    <property type="entry name" value="NADP-dependent oxidoreductase domain"/>
    <property type="match status" value="1"/>
</dbReference>
<dbReference type="PANTHER" id="PTHR43827:SF3">
    <property type="entry name" value="NADP-DEPENDENT OXIDOREDUCTASE DOMAIN-CONTAINING PROTEIN"/>
    <property type="match status" value="1"/>
</dbReference>
<dbReference type="GO" id="GO:1990002">
    <property type="term" value="F:methylglyoxal reductase (NADPH) (acetol producing) activity"/>
    <property type="evidence" value="ECO:0007669"/>
    <property type="project" value="TreeGrafter"/>
</dbReference>
<keyword evidence="2" id="KW-0521">NADP</keyword>
<dbReference type="InterPro" id="IPR023210">
    <property type="entry name" value="NADP_OxRdtase_dom"/>
</dbReference>
<comment type="similarity">
    <text evidence="1">Belongs to the aldo/keto reductase family.</text>
</comment>
<sequence length="276" mass="30067">MKIIEAGGARIPAIGFGTFTLEGQTCVDMVAKAIDAGYRHIDTARMYGNEKEVGAGIAASGIAREELFVTTKIWWTDITEDKLMDSARAAVDAIGQGPVDLLLIHWPNTDVPLEESIDALNATIGEGLTRHIGVANFTSAMVDEAAAMSSAPLVCNQVEYHPYLSQENVLAACRRHDMAMIAYSPIGKGGELLADPVITEAAKAHGKSPAQIVLRWEVEQDIVGAIPRTSTPERLSENLDIFDFELTETERTALNQLTLQRKRLIDPSFAPHWDRA</sequence>
<evidence type="ECO:0000256" key="1">
    <source>
        <dbReference type="ARBA" id="ARBA00007905"/>
    </source>
</evidence>
<dbReference type="EMBL" id="LC066374">
    <property type="protein sequence ID" value="BAT26992.1"/>
    <property type="molecule type" value="Genomic_DNA"/>
</dbReference>
<feature type="binding site" evidence="6">
    <location>
        <position position="105"/>
    </location>
    <ligand>
        <name>substrate</name>
    </ligand>
</feature>
<dbReference type="RefSeq" id="WP_024350583.1">
    <property type="nucleotide sequence ID" value="NZ_BBWN01000016.1"/>
</dbReference>
<name>A0A0P0Z075_9HYPH</name>
<dbReference type="PROSITE" id="PS00798">
    <property type="entry name" value="ALDOKETO_REDUCTASE_1"/>
    <property type="match status" value="1"/>
</dbReference>
<feature type="active site" description="Proton donor" evidence="5">
    <location>
        <position position="47"/>
    </location>
</feature>
<evidence type="ECO:0000256" key="3">
    <source>
        <dbReference type="ARBA" id="ARBA00023002"/>
    </source>
</evidence>
<evidence type="ECO:0000256" key="6">
    <source>
        <dbReference type="PIRSR" id="PIRSR000097-2"/>
    </source>
</evidence>
<evidence type="ECO:0000256" key="2">
    <source>
        <dbReference type="ARBA" id="ARBA00022857"/>
    </source>
</evidence>
<dbReference type="SUPFAM" id="SSF51430">
    <property type="entry name" value="NAD(P)-linked oxidoreductase"/>
    <property type="match status" value="1"/>
</dbReference>
<dbReference type="PIRSF" id="PIRSF000097">
    <property type="entry name" value="AKR"/>
    <property type="match status" value="1"/>
</dbReference>
<organism evidence="9">
    <name type="scientific">Aurantimonas coralicida</name>
    <dbReference type="NCBI Taxonomy" id="182270"/>
    <lineage>
        <taxon>Bacteria</taxon>
        <taxon>Pseudomonadati</taxon>
        <taxon>Pseudomonadota</taxon>
        <taxon>Alphaproteobacteria</taxon>
        <taxon>Hyphomicrobiales</taxon>
        <taxon>Aurantimonadaceae</taxon>
        <taxon>Aurantimonas</taxon>
    </lineage>
</organism>
<proteinExistence type="inferred from homology"/>
<dbReference type="PRINTS" id="PR00069">
    <property type="entry name" value="ALDKETRDTASE"/>
</dbReference>
<dbReference type="PANTHER" id="PTHR43827">
    <property type="entry name" value="2,5-DIKETO-D-GLUCONIC ACID REDUCTASE"/>
    <property type="match status" value="1"/>
</dbReference>
<feature type="domain" description="NADP-dependent oxidoreductase" evidence="8">
    <location>
        <begin position="14"/>
        <end position="256"/>
    </location>
</feature>
<evidence type="ECO:0000256" key="7">
    <source>
        <dbReference type="PIRSR" id="PIRSR000097-3"/>
    </source>
</evidence>
<dbReference type="Pfam" id="PF00248">
    <property type="entry name" value="Aldo_ket_red"/>
    <property type="match status" value="1"/>
</dbReference>
<keyword evidence="3" id="KW-0560">Oxidoreductase</keyword>
<dbReference type="PROSITE" id="PS00063">
    <property type="entry name" value="ALDOKETO_REDUCTASE_3"/>
    <property type="match status" value="1"/>
</dbReference>
<evidence type="ECO:0000256" key="5">
    <source>
        <dbReference type="PIRSR" id="PIRSR000097-1"/>
    </source>
</evidence>
<reference evidence="9" key="1">
    <citation type="journal article" date="2015" name="Proc. Natl. Acad. Sci. U.S.A.">
        <title>Bacterial clade with the ribosomal RNA operon on a small plasmid rather than the chromosome.</title>
        <authorList>
            <person name="Anda M."/>
            <person name="Ohtsubo Y."/>
            <person name="Okubo T."/>
            <person name="Sugawara M."/>
            <person name="Nagata Y."/>
            <person name="Tsuda M."/>
            <person name="Minamisawa K."/>
            <person name="Mitsui H."/>
        </authorList>
    </citation>
    <scope>NUCLEOTIDE SEQUENCE</scope>
    <source>
        <strain evidence="9">DSM 14790</strain>
    </source>
</reference>
<dbReference type="InterPro" id="IPR020471">
    <property type="entry name" value="AKR"/>
</dbReference>